<gene>
    <name evidence="12" type="ORF">SRA_05561</name>
</gene>
<dbReference type="SUPFAM" id="SSF47384">
    <property type="entry name" value="Homodimeric domain of signal transducing histidine kinase"/>
    <property type="match status" value="1"/>
</dbReference>
<dbReference type="Gene3D" id="1.10.287.130">
    <property type="match status" value="1"/>
</dbReference>
<dbReference type="PANTHER" id="PTHR44936">
    <property type="entry name" value="SENSOR PROTEIN CREC"/>
    <property type="match status" value="1"/>
</dbReference>
<protein>
    <recommendedName>
        <fullName evidence="3">histidine kinase</fullName>
        <ecNumber evidence="3">2.7.13.3</ecNumber>
    </recommendedName>
</protein>
<evidence type="ECO:0000256" key="5">
    <source>
        <dbReference type="ARBA" id="ARBA00022679"/>
    </source>
</evidence>
<dbReference type="Gene3D" id="3.30.565.10">
    <property type="entry name" value="Histidine kinase-like ATPase, C-terminal domain"/>
    <property type="match status" value="1"/>
</dbReference>
<evidence type="ECO:0000256" key="7">
    <source>
        <dbReference type="ARBA" id="ARBA00022777"/>
    </source>
</evidence>
<keyword evidence="7" id="KW-0418">Kinase</keyword>
<name>A0ABP2QY42_STRRT</name>
<evidence type="ECO:0000259" key="11">
    <source>
        <dbReference type="PROSITE" id="PS50109"/>
    </source>
</evidence>
<feature type="transmembrane region" description="Helical" evidence="10">
    <location>
        <begin position="12"/>
        <end position="37"/>
    </location>
</feature>
<keyword evidence="10" id="KW-0472">Membrane</keyword>
<evidence type="ECO:0000256" key="8">
    <source>
        <dbReference type="ARBA" id="ARBA00022840"/>
    </source>
</evidence>
<comment type="catalytic activity">
    <reaction evidence="1">
        <text>ATP + protein L-histidine = ADP + protein N-phospho-L-histidine.</text>
        <dbReference type="EC" id="2.7.13.3"/>
    </reaction>
</comment>
<dbReference type="InterPro" id="IPR005467">
    <property type="entry name" value="His_kinase_dom"/>
</dbReference>
<comment type="subcellular location">
    <subcellularLocation>
        <location evidence="2">Cell membrane</location>
        <topology evidence="2">Multi-pass membrane protein</topology>
    </subcellularLocation>
</comment>
<evidence type="ECO:0000313" key="13">
    <source>
        <dbReference type="Proteomes" id="UP000007815"/>
    </source>
</evidence>
<evidence type="ECO:0000256" key="10">
    <source>
        <dbReference type="SAM" id="Phobius"/>
    </source>
</evidence>
<dbReference type="EMBL" id="AJTZ01000005">
    <property type="protein sequence ID" value="EJN93980.1"/>
    <property type="molecule type" value="Genomic_DNA"/>
</dbReference>
<dbReference type="InterPro" id="IPR050980">
    <property type="entry name" value="2C_sensor_his_kinase"/>
</dbReference>
<sequence length="436" mass="49847">MTTFKYFSKVLLTYFATVVLLGLTAIFIFLFGSYHIIDSMQNSHEEPTAIVKTMVSHSQLQLTTQNKKVLDKQKIWLMLLSEQGNIEQSYRLPDKLKRHYSMADVARSSRWYLDDYPVFTFVVGEKVLILGYPKGSFEKYPANYYNVQNFFSIAKLVAGIFVGLIIALLAIYLRSQMRLRKEFKPITQALADLSDSRPVVLNEKGNLSEIKSALNQTSQFLIETKEMRSHWIRGISHDLRNPLTLMLGYTSQLETLQGRSHQTQQIEANIHKMEDIISNLNMSYLLENQDIEQEMTSFDLNGLLRQIIADLYNNYEGIDLSFKLPEEATPVLGNKTLLTRAINNILLNSLTHNTSPQLKLNLQQVGDHAQLIITDNGSISAKKVQELNQKSRNYDTHGMGTVITKQIIKLHKGETIFWDNHPGLKVTVVLPLTDKF</sequence>
<keyword evidence="5" id="KW-0808">Transferase</keyword>
<comment type="caution">
    <text evidence="12">The sequence shown here is derived from an EMBL/GenBank/DDBJ whole genome shotgun (WGS) entry which is preliminary data.</text>
</comment>
<keyword evidence="8" id="KW-0067">ATP-binding</keyword>
<evidence type="ECO:0000256" key="6">
    <source>
        <dbReference type="ARBA" id="ARBA00022741"/>
    </source>
</evidence>
<keyword evidence="4" id="KW-1003">Cell membrane</keyword>
<evidence type="ECO:0000256" key="3">
    <source>
        <dbReference type="ARBA" id="ARBA00012438"/>
    </source>
</evidence>
<evidence type="ECO:0000256" key="9">
    <source>
        <dbReference type="ARBA" id="ARBA00023012"/>
    </source>
</evidence>
<dbReference type="Pfam" id="PF02518">
    <property type="entry name" value="HATPase_c"/>
    <property type="match status" value="1"/>
</dbReference>
<keyword evidence="10" id="KW-0812">Transmembrane</keyword>
<dbReference type="PROSITE" id="PS50109">
    <property type="entry name" value="HIS_KIN"/>
    <property type="match status" value="1"/>
</dbReference>
<accession>A0ABP2QY42</accession>
<dbReference type="Proteomes" id="UP000007815">
    <property type="component" value="Unassembled WGS sequence"/>
</dbReference>
<dbReference type="CDD" id="cd00082">
    <property type="entry name" value="HisKA"/>
    <property type="match status" value="1"/>
</dbReference>
<dbReference type="InterPro" id="IPR003661">
    <property type="entry name" value="HisK_dim/P_dom"/>
</dbReference>
<feature type="domain" description="Histidine kinase" evidence="11">
    <location>
        <begin position="234"/>
        <end position="434"/>
    </location>
</feature>
<keyword evidence="9" id="KW-0902">Two-component regulatory system</keyword>
<dbReference type="InterPro" id="IPR036097">
    <property type="entry name" value="HisK_dim/P_sf"/>
</dbReference>
<proteinExistence type="predicted"/>
<dbReference type="EC" id="2.7.13.3" evidence="3"/>
<evidence type="ECO:0000256" key="1">
    <source>
        <dbReference type="ARBA" id="ARBA00000085"/>
    </source>
</evidence>
<evidence type="ECO:0000256" key="4">
    <source>
        <dbReference type="ARBA" id="ARBA00022475"/>
    </source>
</evidence>
<dbReference type="InterPro" id="IPR036890">
    <property type="entry name" value="HATPase_C_sf"/>
</dbReference>
<reference evidence="12 13" key="1">
    <citation type="submission" date="2009-12" db="EMBL/GenBank/DDBJ databases">
        <authorList>
            <person name="Lefebure T."/>
            <person name="Cornejo O.E."/>
            <person name="Pavinski Bitar P.D."/>
            <person name="Lang P."/>
            <person name="Stanhope M.J."/>
        </authorList>
    </citation>
    <scope>NUCLEOTIDE SEQUENCE [LARGE SCALE GENOMIC DNA]</scope>
    <source>
        <strain evidence="12 13">FA-1</strain>
    </source>
</reference>
<dbReference type="InterPro" id="IPR003594">
    <property type="entry name" value="HATPase_dom"/>
</dbReference>
<keyword evidence="13" id="KW-1185">Reference proteome</keyword>
<dbReference type="SUPFAM" id="SSF55874">
    <property type="entry name" value="ATPase domain of HSP90 chaperone/DNA topoisomerase II/histidine kinase"/>
    <property type="match status" value="1"/>
</dbReference>
<dbReference type="Pfam" id="PF00512">
    <property type="entry name" value="HisKA"/>
    <property type="match status" value="1"/>
</dbReference>
<dbReference type="SMART" id="SM00387">
    <property type="entry name" value="HATPase_c"/>
    <property type="match status" value="1"/>
</dbReference>
<dbReference type="RefSeq" id="WP_003088462.1">
    <property type="nucleotide sequence ID" value="NZ_AJTZ01000005.1"/>
</dbReference>
<keyword evidence="10" id="KW-1133">Transmembrane helix</keyword>
<dbReference type="PANTHER" id="PTHR44936:SF10">
    <property type="entry name" value="SENSOR PROTEIN RSTB"/>
    <property type="match status" value="1"/>
</dbReference>
<evidence type="ECO:0000256" key="2">
    <source>
        <dbReference type="ARBA" id="ARBA00004651"/>
    </source>
</evidence>
<feature type="transmembrane region" description="Helical" evidence="10">
    <location>
        <begin position="150"/>
        <end position="173"/>
    </location>
</feature>
<evidence type="ECO:0000313" key="12">
    <source>
        <dbReference type="EMBL" id="EJN93980.1"/>
    </source>
</evidence>
<organism evidence="12 13">
    <name type="scientific">Streptococcus ratti FA-1 = DSM 20564</name>
    <dbReference type="NCBI Taxonomy" id="699248"/>
    <lineage>
        <taxon>Bacteria</taxon>
        <taxon>Bacillati</taxon>
        <taxon>Bacillota</taxon>
        <taxon>Bacilli</taxon>
        <taxon>Lactobacillales</taxon>
        <taxon>Streptococcaceae</taxon>
        <taxon>Streptococcus</taxon>
    </lineage>
</organism>
<dbReference type="SMART" id="SM00388">
    <property type="entry name" value="HisKA"/>
    <property type="match status" value="1"/>
</dbReference>
<keyword evidence="6" id="KW-0547">Nucleotide-binding</keyword>